<gene>
    <name evidence="2" type="primary">atpF</name>
</gene>
<dbReference type="GeneID" id="27110037"/>
<dbReference type="EMBL" id="AP014948">
    <property type="protein sequence ID" value="BAU62580.1"/>
    <property type="molecule type" value="Genomic_DNA"/>
</dbReference>
<organism evidence="2">
    <name type="scientific">Partenskyella glossopodia</name>
    <dbReference type="NCBI Taxonomy" id="552666"/>
    <lineage>
        <taxon>Eukaryota</taxon>
        <taxon>Sar</taxon>
        <taxon>Rhizaria</taxon>
        <taxon>Cercozoa</taxon>
        <taxon>Chlorarachniophyceae</taxon>
        <taxon>Partenskyella</taxon>
    </lineage>
</organism>
<evidence type="ECO:0000256" key="1">
    <source>
        <dbReference type="SAM" id="Phobius"/>
    </source>
</evidence>
<reference evidence="2" key="1">
    <citation type="journal article" date="2016" name="J. Plant Res.">
        <title>Plastid genome sequences of Gymnochlora stellata, Lotharella vacuolata, and Partenskyella glossopodia reveal remarkable structural conservation among chlorarachniophyte species.</title>
        <authorList>
            <person name="Suzuki S."/>
            <person name="Hirakawa Y."/>
            <person name="Kofuji R."/>
            <person name="Sugita M."/>
            <person name="Ishida K."/>
        </authorList>
    </citation>
    <scope>NUCLEOTIDE SEQUENCE</scope>
    <source>
        <strain evidence="2">RCC365</strain>
    </source>
</reference>
<dbReference type="AlphaFoldDB" id="A0A140JZQ3"/>
<geneLocation type="plastid" evidence="2"/>
<protein>
    <submittedName>
        <fullName evidence="2">ATP synthase CF0 B chain subunit I</fullName>
    </submittedName>
</protein>
<proteinExistence type="predicted"/>
<accession>A0A140JZQ3</accession>
<sequence>MNTLFFFYNNFQNSFEINYNIFDTNIINLVIVLIIVIKFLGEAVFNTLEQRKQEISMNLQNSNRKVLIVNKKLNTVKYSLSINEQGMSTAHILRFLTFIEKKKFFLNQVKIYLDQLESLQNDIIKCQIQKTLSDAYNYTIFLTFDILYEKLLLTLKQSTEFSYQQKSNITKNYLIRLR</sequence>
<keyword evidence="1" id="KW-0812">Transmembrane</keyword>
<keyword evidence="2" id="KW-0934">Plastid</keyword>
<feature type="transmembrane region" description="Helical" evidence="1">
    <location>
        <begin position="26"/>
        <end position="48"/>
    </location>
</feature>
<name>A0A140JZQ3_9EUKA</name>
<evidence type="ECO:0000313" key="2">
    <source>
        <dbReference type="EMBL" id="BAU62580.1"/>
    </source>
</evidence>
<dbReference type="RefSeq" id="YP_009240446.1">
    <property type="nucleotide sequence ID" value="NC_029742.1"/>
</dbReference>
<keyword evidence="1" id="KW-1133">Transmembrane helix</keyword>
<keyword evidence="1" id="KW-0472">Membrane</keyword>